<dbReference type="Proteomes" id="UP000001055">
    <property type="component" value="Unassembled WGS sequence"/>
</dbReference>
<dbReference type="GeneID" id="5977881"/>
<evidence type="ECO:0000313" key="1">
    <source>
        <dbReference type="EMBL" id="EAT82107.1"/>
    </source>
</evidence>
<dbReference type="InParanoid" id="Q0UC01"/>
<evidence type="ECO:0000313" key="2">
    <source>
        <dbReference type="Proteomes" id="UP000001055"/>
    </source>
</evidence>
<name>Q0UC01_PHANO</name>
<dbReference type="HOGENOM" id="CLU_1778150_0_0_1"/>
<reference evidence="2" key="1">
    <citation type="journal article" date="2007" name="Plant Cell">
        <title>Dothideomycete-plant interactions illuminated by genome sequencing and EST analysis of the wheat pathogen Stagonospora nodorum.</title>
        <authorList>
            <person name="Hane J.K."/>
            <person name="Lowe R.G."/>
            <person name="Solomon P.S."/>
            <person name="Tan K.C."/>
            <person name="Schoch C.L."/>
            <person name="Spatafora J.W."/>
            <person name="Crous P.W."/>
            <person name="Kodira C."/>
            <person name="Birren B.W."/>
            <person name="Galagan J.E."/>
            <person name="Torriani S.F."/>
            <person name="McDonald B.A."/>
            <person name="Oliver R.P."/>
        </authorList>
    </citation>
    <scope>NUCLEOTIDE SEQUENCE [LARGE SCALE GENOMIC DNA]</scope>
    <source>
        <strain evidence="2">SN15 / ATCC MYA-4574 / FGSC 10173</strain>
    </source>
</reference>
<dbReference type="EMBL" id="CH445341">
    <property type="protein sequence ID" value="EAT82107.1"/>
    <property type="molecule type" value="Genomic_DNA"/>
</dbReference>
<dbReference type="RefSeq" id="XP_001800974.1">
    <property type="nucleotide sequence ID" value="XM_001800922.1"/>
</dbReference>
<organism evidence="1 2">
    <name type="scientific">Phaeosphaeria nodorum (strain SN15 / ATCC MYA-4574 / FGSC 10173)</name>
    <name type="common">Glume blotch fungus</name>
    <name type="synonym">Parastagonospora nodorum</name>
    <dbReference type="NCBI Taxonomy" id="321614"/>
    <lineage>
        <taxon>Eukaryota</taxon>
        <taxon>Fungi</taxon>
        <taxon>Dikarya</taxon>
        <taxon>Ascomycota</taxon>
        <taxon>Pezizomycotina</taxon>
        <taxon>Dothideomycetes</taxon>
        <taxon>Pleosporomycetidae</taxon>
        <taxon>Pleosporales</taxon>
        <taxon>Pleosporineae</taxon>
        <taxon>Phaeosphaeriaceae</taxon>
        <taxon>Parastagonospora</taxon>
    </lineage>
</organism>
<dbReference type="AlphaFoldDB" id="Q0UC01"/>
<proteinExistence type="predicted"/>
<sequence>MSPQLQSIATFRDCIGSQIRKGETSCALLRSPSPAWKLVTPFTQPLTASSETPTLKSYLAMYQYIKGTLSLSRRQLSVADPMRRTMRNSIDGKRPINPIGDCKPLRGQTNQHHYSNDRDQTCRGGTGRLINHGSYTMCGVRRTEPA</sequence>
<dbReference type="KEGG" id="pno:SNOG_10713"/>
<gene>
    <name evidence="1" type="ORF">SNOG_10713</name>
</gene>
<protein>
    <submittedName>
        <fullName evidence="1">Uncharacterized protein</fullName>
    </submittedName>
</protein>
<accession>Q0UC01</accession>